<dbReference type="GO" id="GO:0002949">
    <property type="term" value="P:tRNA threonylcarbamoyladenosine modification"/>
    <property type="evidence" value="ECO:0007669"/>
    <property type="project" value="InterPro"/>
</dbReference>
<name>E0RRT1_WINT6</name>
<dbReference type="InterPro" id="IPR003442">
    <property type="entry name" value="T6A_TsaE"/>
</dbReference>
<dbReference type="Proteomes" id="UP000001296">
    <property type="component" value="Chromosome"/>
</dbReference>
<sequence length="126" mass="13905">MGRRIASRITAPVVVALYAPLGGGKTTLMRGLARGWGYDGPVTSPSYTIVTVYEGEVPIYHIDAYRIASEEDLIYLGLEDILYGDGIAVIEWAEKVKTLLPERHVSITIEVVDASRRKITVKEEGR</sequence>
<evidence type="ECO:0000313" key="12">
    <source>
        <dbReference type="Proteomes" id="UP000001296"/>
    </source>
</evidence>
<proteinExistence type="inferred from homology"/>
<keyword evidence="8" id="KW-0067">ATP-binding</keyword>
<dbReference type="GO" id="GO:0046872">
    <property type="term" value="F:metal ion binding"/>
    <property type="evidence" value="ECO:0007669"/>
    <property type="project" value="UniProtKB-KW"/>
</dbReference>
<dbReference type="KEGG" id="sta:STHERM_c07670"/>
<dbReference type="Gene3D" id="3.40.50.300">
    <property type="entry name" value="P-loop containing nucleotide triphosphate hydrolases"/>
    <property type="match status" value="1"/>
</dbReference>
<reference key="1">
    <citation type="submission" date="2009-08" db="EMBL/GenBank/DDBJ databases">
        <title>The genome sequence of Spirochaeta thermophila DSM6192.</title>
        <authorList>
            <person name="Angelov A."/>
            <person name="Mientus M."/>
            <person name="Wittenberg S."/>
            <person name="Lehmann R."/>
            <person name="Liesegang H."/>
            <person name="Daniel R."/>
            <person name="Liebl W."/>
        </authorList>
    </citation>
    <scope>NUCLEOTIDE SEQUENCE</scope>
    <source>
        <strain>DSM 6192</strain>
    </source>
</reference>
<evidence type="ECO:0000256" key="7">
    <source>
        <dbReference type="ARBA" id="ARBA00022741"/>
    </source>
</evidence>
<comment type="similarity">
    <text evidence="2">Belongs to the TsaE family.</text>
</comment>
<evidence type="ECO:0000256" key="3">
    <source>
        <dbReference type="ARBA" id="ARBA00019010"/>
    </source>
</evidence>
<keyword evidence="5" id="KW-0819">tRNA processing</keyword>
<evidence type="ECO:0000256" key="1">
    <source>
        <dbReference type="ARBA" id="ARBA00004496"/>
    </source>
</evidence>
<dbReference type="GO" id="GO:0005737">
    <property type="term" value="C:cytoplasm"/>
    <property type="evidence" value="ECO:0007669"/>
    <property type="project" value="UniProtKB-SubCell"/>
</dbReference>
<dbReference type="PANTHER" id="PTHR33540:SF2">
    <property type="entry name" value="TRNA THREONYLCARBAMOYLADENOSINE BIOSYNTHESIS PROTEIN TSAE"/>
    <property type="match status" value="1"/>
</dbReference>
<dbReference type="PaxDb" id="665571-STHERM_c07670"/>
<accession>E0RRT1</accession>
<dbReference type="EMBL" id="CP001698">
    <property type="protein sequence ID" value="ADN01718.1"/>
    <property type="molecule type" value="Genomic_DNA"/>
</dbReference>
<evidence type="ECO:0000256" key="9">
    <source>
        <dbReference type="ARBA" id="ARBA00022842"/>
    </source>
</evidence>
<dbReference type="Pfam" id="PF02367">
    <property type="entry name" value="TsaE"/>
    <property type="match status" value="1"/>
</dbReference>
<dbReference type="NCBIfam" id="TIGR00150">
    <property type="entry name" value="T6A_YjeE"/>
    <property type="match status" value="1"/>
</dbReference>
<reference evidence="11 12" key="2">
    <citation type="journal article" date="2010" name="J. Bacteriol.">
        <title>Genome sequence of the polysaccharide-degrading, thermophilic anaerobe Spirochaeta thermophila DSM 6192.</title>
        <authorList>
            <person name="Angelov A."/>
            <person name="Liebl S."/>
            <person name="Ballschmiter M."/>
            <person name="Bomeke M."/>
            <person name="Lehmann R."/>
            <person name="Liesegang H."/>
            <person name="Daniel R."/>
            <person name="Liebl W."/>
        </authorList>
    </citation>
    <scope>NUCLEOTIDE SEQUENCE [LARGE SCALE GENOMIC DNA]</scope>
    <source>
        <strain evidence="12">ATCC 49972 / DSM 6192 / RI 19.B1</strain>
    </source>
</reference>
<evidence type="ECO:0000256" key="2">
    <source>
        <dbReference type="ARBA" id="ARBA00007599"/>
    </source>
</evidence>
<dbReference type="InterPro" id="IPR027417">
    <property type="entry name" value="P-loop_NTPase"/>
</dbReference>
<evidence type="ECO:0000256" key="10">
    <source>
        <dbReference type="ARBA" id="ARBA00032441"/>
    </source>
</evidence>
<dbReference type="eggNOG" id="COG0802">
    <property type="taxonomic scope" value="Bacteria"/>
</dbReference>
<organism evidence="11 12">
    <name type="scientific">Winmispira thermophila (strain ATCC 49972 / DSM 6192 / RI 19.B1)</name>
    <name type="common">Spirochaeta thermophila</name>
    <dbReference type="NCBI Taxonomy" id="665571"/>
    <lineage>
        <taxon>Bacteria</taxon>
        <taxon>Pseudomonadati</taxon>
        <taxon>Spirochaetota</taxon>
        <taxon>Spirochaetia</taxon>
        <taxon>Winmispirales</taxon>
        <taxon>Winmispiraceae</taxon>
        <taxon>Winmispira</taxon>
    </lineage>
</organism>
<keyword evidence="7" id="KW-0547">Nucleotide-binding</keyword>
<keyword evidence="4" id="KW-0963">Cytoplasm</keyword>
<evidence type="ECO:0000256" key="5">
    <source>
        <dbReference type="ARBA" id="ARBA00022694"/>
    </source>
</evidence>
<protein>
    <recommendedName>
        <fullName evidence="3">tRNA threonylcarbamoyladenosine biosynthesis protein TsaE</fullName>
    </recommendedName>
    <alternativeName>
        <fullName evidence="10">t(6)A37 threonylcarbamoyladenosine biosynthesis protein TsaE</fullName>
    </alternativeName>
</protein>
<dbReference type="PANTHER" id="PTHR33540">
    <property type="entry name" value="TRNA THREONYLCARBAMOYLADENOSINE BIOSYNTHESIS PROTEIN TSAE"/>
    <property type="match status" value="1"/>
</dbReference>
<keyword evidence="6" id="KW-0479">Metal-binding</keyword>
<evidence type="ECO:0000256" key="4">
    <source>
        <dbReference type="ARBA" id="ARBA00022490"/>
    </source>
</evidence>
<evidence type="ECO:0000256" key="6">
    <source>
        <dbReference type="ARBA" id="ARBA00022723"/>
    </source>
</evidence>
<keyword evidence="9" id="KW-0460">Magnesium</keyword>
<dbReference type="HOGENOM" id="CLU_087829_5_2_12"/>
<dbReference type="SUPFAM" id="SSF52540">
    <property type="entry name" value="P-loop containing nucleoside triphosphate hydrolases"/>
    <property type="match status" value="1"/>
</dbReference>
<gene>
    <name evidence="11" type="ordered locus">STHERM_c07670</name>
</gene>
<evidence type="ECO:0000256" key="8">
    <source>
        <dbReference type="ARBA" id="ARBA00022840"/>
    </source>
</evidence>
<dbReference type="GO" id="GO:0005524">
    <property type="term" value="F:ATP binding"/>
    <property type="evidence" value="ECO:0007669"/>
    <property type="project" value="UniProtKB-KW"/>
</dbReference>
<dbReference type="AlphaFoldDB" id="E0RRT1"/>
<evidence type="ECO:0000313" key="11">
    <source>
        <dbReference type="EMBL" id="ADN01718.1"/>
    </source>
</evidence>
<comment type="subcellular location">
    <subcellularLocation>
        <location evidence="1">Cytoplasm</location>
    </subcellularLocation>
</comment>